<organism evidence="3 4">
    <name type="scientific">Prosthecodimorpha staleyi</name>
    <dbReference type="NCBI Taxonomy" id="2840188"/>
    <lineage>
        <taxon>Bacteria</taxon>
        <taxon>Pseudomonadati</taxon>
        <taxon>Pseudomonadota</taxon>
        <taxon>Alphaproteobacteria</taxon>
        <taxon>Hyphomicrobiales</taxon>
        <taxon>Ancalomicrobiaceae</taxon>
        <taxon>Prosthecodimorpha</taxon>
    </lineage>
</organism>
<feature type="chain" id="PRO_5037140428" evidence="2">
    <location>
        <begin position="21"/>
        <end position="184"/>
    </location>
</feature>
<protein>
    <submittedName>
        <fullName evidence="3">DUF1236 domain-containing protein</fullName>
    </submittedName>
</protein>
<evidence type="ECO:0000256" key="2">
    <source>
        <dbReference type="SAM" id="SignalP"/>
    </source>
</evidence>
<reference evidence="3 4" key="1">
    <citation type="submission" date="2021-06" db="EMBL/GenBank/DDBJ databases">
        <authorList>
            <person name="Grouzdev D.S."/>
            <person name="Koziaeva V."/>
        </authorList>
    </citation>
    <scope>NUCLEOTIDE SEQUENCE [LARGE SCALE GENOMIC DNA]</scope>
    <source>
        <strain evidence="3 4">22</strain>
    </source>
</reference>
<feature type="region of interest" description="Disordered" evidence="1">
    <location>
        <begin position="97"/>
        <end position="123"/>
    </location>
</feature>
<keyword evidence="2" id="KW-0732">Signal</keyword>
<dbReference type="AlphaFoldDB" id="A0A947D163"/>
<dbReference type="EMBL" id="JAHHZF010000002">
    <property type="protein sequence ID" value="MBT9288444.1"/>
    <property type="molecule type" value="Genomic_DNA"/>
</dbReference>
<gene>
    <name evidence="3" type="ORF">KL771_03225</name>
</gene>
<evidence type="ECO:0000313" key="3">
    <source>
        <dbReference type="EMBL" id="MBT9288444.1"/>
    </source>
</evidence>
<evidence type="ECO:0000313" key="4">
    <source>
        <dbReference type="Proteomes" id="UP000766595"/>
    </source>
</evidence>
<sequence>MLRSVLALTAGLALTSAASAADTYYGEPDGGDYTEQTWRSPVPPRGIGPDFEAQVVVRRPPPPPRLYDPGRGGVVVHERTVTERTIVPARPDGWRERADWRDDEDDGLQRRRPTWTGSPVGYDPSPVMLDRPVMVGTVLPHTVMLTPVPPRYGYAGYSWVADPHGRRLLVEPHSRRVVRIVDRW</sequence>
<dbReference type="InterPro" id="IPR009642">
    <property type="entry name" value="DUF1236"/>
</dbReference>
<name>A0A947D163_9HYPH</name>
<dbReference type="Pfam" id="PF06823">
    <property type="entry name" value="DUF1236"/>
    <property type="match status" value="1"/>
</dbReference>
<feature type="signal peptide" evidence="2">
    <location>
        <begin position="1"/>
        <end position="20"/>
    </location>
</feature>
<dbReference type="Proteomes" id="UP000766595">
    <property type="component" value="Unassembled WGS sequence"/>
</dbReference>
<evidence type="ECO:0000256" key="1">
    <source>
        <dbReference type="SAM" id="MobiDB-lite"/>
    </source>
</evidence>
<keyword evidence="4" id="KW-1185">Reference proteome</keyword>
<comment type="caution">
    <text evidence="3">The sequence shown here is derived from an EMBL/GenBank/DDBJ whole genome shotgun (WGS) entry which is preliminary data.</text>
</comment>
<proteinExistence type="predicted"/>
<accession>A0A947D163</accession>
<dbReference type="RefSeq" id="WP_261967130.1">
    <property type="nucleotide sequence ID" value="NZ_JAHHZF010000002.1"/>
</dbReference>